<feature type="compositionally biased region" description="Basic residues" evidence="2">
    <location>
        <begin position="1"/>
        <end position="12"/>
    </location>
</feature>
<evidence type="ECO:0000313" key="4">
    <source>
        <dbReference type="EMBL" id="KAI8582344.1"/>
    </source>
</evidence>
<keyword evidence="5" id="KW-1185">Reference proteome</keyword>
<dbReference type="PANTHER" id="PTHR13087:SF0">
    <property type="entry name" value="NFKB ACTIVATING PROTEIN LIKE"/>
    <property type="match status" value="1"/>
</dbReference>
<dbReference type="GeneID" id="75912283"/>
<evidence type="ECO:0000313" key="5">
    <source>
        <dbReference type="Proteomes" id="UP001206595"/>
    </source>
</evidence>
<comment type="similarity">
    <text evidence="1">Belongs to the NKAP family.</text>
</comment>
<protein>
    <recommendedName>
        <fullName evidence="3">NF-kappa-B-activating protein C-terminal domain-containing protein</fullName>
    </recommendedName>
</protein>
<feature type="region of interest" description="Disordered" evidence="2">
    <location>
        <begin position="1"/>
        <end position="190"/>
    </location>
</feature>
<evidence type="ECO:0000259" key="3">
    <source>
        <dbReference type="Pfam" id="PF06047"/>
    </source>
</evidence>
<dbReference type="PANTHER" id="PTHR13087">
    <property type="entry name" value="NF-KAPPA B ACTIVATING PROTEIN"/>
    <property type="match status" value="1"/>
</dbReference>
<accession>A0AAD5HGP3</accession>
<comment type="caution">
    <text evidence="4">The sequence shown here is derived from an EMBL/GenBank/DDBJ whole genome shotgun (WGS) entry which is preliminary data.</text>
</comment>
<dbReference type="GO" id="GO:0005634">
    <property type="term" value="C:nucleus"/>
    <property type="evidence" value="ECO:0007669"/>
    <property type="project" value="TreeGrafter"/>
</dbReference>
<feature type="domain" description="NF-kappa-B-activating protein C-terminal" evidence="3">
    <location>
        <begin position="229"/>
        <end position="328"/>
    </location>
</feature>
<dbReference type="InterPro" id="IPR040466">
    <property type="entry name" value="NKAP"/>
</dbReference>
<feature type="compositionally biased region" description="Basic and acidic residues" evidence="2">
    <location>
        <begin position="67"/>
        <end position="77"/>
    </location>
</feature>
<sequence length="333" mass="38532">MSYRSRSRSPRRSYRDYSPDRQSYRRRGRTHSRSRSRTPSRSRSRSPYEDRRRRRDFNRGGPSEDTFEYRRRTREEATVTFWVPSPELRPRSPSPTSDTGKKSKRSRRSARYSDDSDDNSASEDDKSRRRKSKKSSHKKRKSSKHKKSSSSSRRKHRRSLTPTDESASEDGSRSEKSASNDKDRVLEVDETQLDAVPDLWVEKQVEMVDDSAPVGPLPVTAHDDHLKERAYGGALLPGEGSAMAAYVQEGKRIPRRGEIGLKSDQIESFESAGFVMSGSRHQRMNAVRMRKENQVISAEEKRLLLTHASEQRLKRENEIISGFRDILSERQKK</sequence>
<name>A0AAD5HGP3_UMBRA</name>
<feature type="compositionally biased region" description="Basic and acidic residues" evidence="2">
    <location>
        <begin position="13"/>
        <end position="23"/>
    </location>
</feature>
<dbReference type="GO" id="GO:0010468">
    <property type="term" value="P:regulation of gene expression"/>
    <property type="evidence" value="ECO:0007669"/>
    <property type="project" value="TreeGrafter"/>
</dbReference>
<evidence type="ECO:0000256" key="2">
    <source>
        <dbReference type="SAM" id="MobiDB-lite"/>
    </source>
</evidence>
<reference evidence="4" key="2">
    <citation type="journal article" date="2022" name="Proc. Natl. Acad. Sci. U.S.A.">
        <title>Diploid-dominant life cycles characterize the early evolution of Fungi.</title>
        <authorList>
            <person name="Amses K.R."/>
            <person name="Simmons D.R."/>
            <person name="Longcore J.E."/>
            <person name="Mondo S.J."/>
            <person name="Seto K."/>
            <person name="Jeronimo G.H."/>
            <person name="Bonds A.E."/>
            <person name="Quandt C.A."/>
            <person name="Davis W.J."/>
            <person name="Chang Y."/>
            <person name="Federici B.A."/>
            <person name="Kuo A."/>
            <person name="LaButti K."/>
            <person name="Pangilinan J."/>
            <person name="Andreopoulos W."/>
            <person name="Tritt A."/>
            <person name="Riley R."/>
            <person name="Hundley H."/>
            <person name="Johnson J."/>
            <person name="Lipzen A."/>
            <person name="Barry K."/>
            <person name="Lang B.F."/>
            <person name="Cuomo C.A."/>
            <person name="Buchler N.E."/>
            <person name="Grigoriev I.V."/>
            <person name="Spatafora J.W."/>
            <person name="Stajich J.E."/>
            <person name="James T.Y."/>
        </authorList>
    </citation>
    <scope>NUCLEOTIDE SEQUENCE</scope>
    <source>
        <strain evidence="4">AG</strain>
    </source>
</reference>
<organism evidence="4 5">
    <name type="scientific">Umbelopsis ramanniana AG</name>
    <dbReference type="NCBI Taxonomy" id="1314678"/>
    <lineage>
        <taxon>Eukaryota</taxon>
        <taxon>Fungi</taxon>
        <taxon>Fungi incertae sedis</taxon>
        <taxon>Mucoromycota</taxon>
        <taxon>Mucoromycotina</taxon>
        <taxon>Umbelopsidomycetes</taxon>
        <taxon>Umbelopsidales</taxon>
        <taxon>Umbelopsidaceae</taxon>
        <taxon>Umbelopsis</taxon>
    </lineage>
</organism>
<reference evidence="4" key="1">
    <citation type="submission" date="2021-06" db="EMBL/GenBank/DDBJ databases">
        <authorList>
            <consortium name="DOE Joint Genome Institute"/>
            <person name="Mondo S.J."/>
            <person name="Amses K.R."/>
            <person name="Simmons D.R."/>
            <person name="Longcore J.E."/>
            <person name="Seto K."/>
            <person name="Alves G.H."/>
            <person name="Bonds A.E."/>
            <person name="Quandt C.A."/>
            <person name="Davis W.J."/>
            <person name="Chang Y."/>
            <person name="Letcher P.M."/>
            <person name="Powell M.J."/>
            <person name="Kuo A."/>
            <person name="Labutti K."/>
            <person name="Pangilinan J."/>
            <person name="Andreopoulos W."/>
            <person name="Tritt A."/>
            <person name="Riley R."/>
            <person name="Hundley H."/>
            <person name="Johnson J."/>
            <person name="Lipzen A."/>
            <person name="Barry K."/>
            <person name="Berbee M.L."/>
            <person name="Buchler N.E."/>
            <person name="Grigoriev I.V."/>
            <person name="Spatafora J.W."/>
            <person name="Stajich J.E."/>
            <person name="James T.Y."/>
        </authorList>
    </citation>
    <scope>NUCLEOTIDE SEQUENCE</scope>
    <source>
        <strain evidence="4">AG</strain>
    </source>
</reference>
<dbReference type="Pfam" id="PF06047">
    <property type="entry name" value="Nkap_C"/>
    <property type="match status" value="1"/>
</dbReference>
<dbReference type="AlphaFoldDB" id="A0AAD5HGP3"/>
<evidence type="ECO:0000256" key="1">
    <source>
        <dbReference type="ARBA" id="ARBA00009313"/>
    </source>
</evidence>
<dbReference type="GO" id="GO:0003682">
    <property type="term" value="F:chromatin binding"/>
    <property type="evidence" value="ECO:0007669"/>
    <property type="project" value="InterPro"/>
</dbReference>
<dbReference type="Proteomes" id="UP001206595">
    <property type="component" value="Unassembled WGS sequence"/>
</dbReference>
<proteinExistence type="inferred from homology"/>
<feature type="compositionally biased region" description="Basic residues" evidence="2">
    <location>
        <begin position="24"/>
        <end position="44"/>
    </location>
</feature>
<feature type="compositionally biased region" description="Basic residues" evidence="2">
    <location>
        <begin position="128"/>
        <end position="159"/>
    </location>
</feature>
<dbReference type="RefSeq" id="XP_051447348.1">
    <property type="nucleotide sequence ID" value="XM_051586935.1"/>
</dbReference>
<gene>
    <name evidence="4" type="ORF">K450DRAFT_228544</name>
</gene>
<dbReference type="InterPro" id="IPR009269">
    <property type="entry name" value="NKAP_C"/>
</dbReference>
<dbReference type="EMBL" id="MU620901">
    <property type="protein sequence ID" value="KAI8582344.1"/>
    <property type="molecule type" value="Genomic_DNA"/>
</dbReference>
<feature type="compositionally biased region" description="Basic and acidic residues" evidence="2">
    <location>
        <begin position="170"/>
        <end position="187"/>
    </location>
</feature>